<keyword evidence="2" id="KW-0234">DNA repair</keyword>
<dbReference type="Proteomes" id="UP000236291">
    <property type="component" value="Unassembled WGS sequence"/>
</dbReference>
<evidence type="ECO:0000256" key="1">
    <source>
        <dbReference type="ARBA" id="ARBA00022763"/>
    </source>
</evidence>
<feature type="domain" description="Morc S5" evidence="3">
    <location>
        <begin position="42"/>
        <end position="90"/>
    </location>
</feature>
<evidence type="ECO:0000313" key="4">
    <source>
        <dbReference type="EMBL" id="PNX95876.1"/>
    </source>
</evidence>
<evidence type="ECO:0000259" key="3">
    <source>
        <dbReference type="Pfam" id="PF17942"/>
    </source>
</evidence>
<dbReference type="AlphaFoldDB" id="A0A2K3MYN7"/>
<sequence length="95" mass="11188">MSKVVSAWGDIMLRDEAKPESGKKLNKKTVQLQSHISYRIRYSFRAYVSLLYLRRFSNFKIILRGKPVEQFDITDELRHSEVVRYKPANAVRSII</sequence>
<protein>
    <submittedName>
        <fullName evidence="4">MORC family CW-type zinc finger protein 4-like</fullName>
    </submittedName>
</protein>
<dbReference type="PANTHER" id="PTHR23336:SF50">
    <property type="entry name" value="PROTEIN MICRORCHIDIA 1-RELATED"/>
    <property type="match status" value="1"/>
</dbReference>
<dbReference type="InterPro" id="IPR041006">
    <property type="entry name" value="Morc_S5"/>
</dbReference>
<name>A0A2K3MYN7_TRIPR</name>
<dbReference type="GO" id="GO:0005634">
    <property type="term" value="C:nucleus"/>
    <property type="evidence" value="ECO:0007669"/>
    <property type="project" value="TreeGrafter"/>
</dbReference>
<dbReference type="EMBL" id="ASHM01013915">
    <property type="protein sequence ID" value="PNX95876.1"/>
    <property type="molecule type" value="Genomic_DNA"/>
</dbReference>
<accession>A0A2K3MYN7</accession>
<comment type="caution">
    <text evidence="4">The sequence shown here is derived from an EMBL/GenBank/DDBJ whole genome shotgun (WGS) entry which is preliminary data.</text>
</comment>
<dbReference type="PANTHER" id="PTHR23336">
    <property type="entry name" value="ZINC FINGER CW-TYPE COILED-COIL DOMAIN PROTEIN 3"/>
    <property type="match status" value="1"/>
</dbReference>
<reference evidence="4 5" key="2">
    <citation type="journal article" date="2017" name="Front. Plant Sci.">
        <title>Gene Classification and Mining of Molecular Markers Useful in Red Clover (Trifolium pratense) Breeding.</title>
        <authorList>
            <person name="Istvanek J."/>
            <person name="Dluhosova J."/>
            <person name="Dluhos P."/>
            <person name="Patkova L."/>
            <person name="Nedelnik J."/>
            <person name="Repkova J."/>
        </authorList>
    </citation>
    <scope>NUCLEOTIDE SEQUENCE [LARGE SCALE GENOMIC DNA]</scope>
    <source>
        <strain evidence="5">cv. Tatra</strain>
        <tissue evidence="4">Young leaves</tissue>
    </source>
</reference>
<evidence type="ECO:0000256" key="2">
    <source>
        <dbReference type="ARBA" id="ARBA00023204"/>
    </source>
</evidence>
<proteinExistence type="predicted"/>
<reference evidence="4 5" key="1">
    <citation type="journal article" date="2014" name="Am. J. Bot.">
        <title>Genome assembly and annotation for red clover (Trifolium pratense; Fabaceae).</title>
        <authorList>
            <person name="Istvanek J."/>
            <person name="Jaros M."/>
            <person name="Krenek A."/>
            <person name="Repkova J."/>
        </authorList>
    </citation>
    <scope>NUCLEOTIDE SEQUENCE [LARGE SCALE GENOMIC DNA]</scope>
    <source>
        <strain evidence="5">cv. Tatra</strain>
        <tissue evidence="4">Young leaves</tissue>
    </source>
</reference>
<keyword evidence="1" id="KW-0227">DNA damage</keyword>
<dbReference type="STRING" id="57577.A0A2K3MYN7"/>
<dbReference type="Pfam" id="PF17942">
    <property type="entry name" value="Morc6_S5"/>
    <property type="match status" value="1"/>
</dbReference>
<evidence type="ECO:0000313" key="5">
    <source>
        <dbReference type="Proteomes" id="UP000236291"/>
    </source>
</evidence>
<dbReference type="GO" id="GO:0006281">
    <property type="term" value="P:DNA repair"/>
    <property type="evidence" value="ECO:0007669"/>
    <property type="project" value="UniProtKB-KW"/>
</dbReference>
<dbReference type="InterPro" id="IPR045261">
    <property type="entry name" value="MORC_ATPase"/>
</dbReference>
<gene>
    <name evidence="4" type="ORF">L195_g019073</name>
</gene>
<organism evidence="4 5">
    <name type="scientific">Trifolium pratense</name>
    <name type="common">Red clover</name>
    <dbReference type="NCBI Taxonomy" id="57577"/>
    <lineage>
        <taxon>Eukaryota</taxon>
        <taxon>Viridiplantae</taxon>
        <taxon>Streptophyta</taxon>
        <taxon>Embryophyta</taxon>
        <taxon>Tracheophyta</taxon>
        <taxon>Spermatophyta</taxon>
        <taxon>Magnoliopsida</taxon>
        <taxon>eudicotyledons</taxon>
        <taxon>Gunneridae</taxon>
        <taxon>Pentapetalae</taxon>
        <taxon>rosids</taxon>
        <taxon>fabids</taxon>
        <taxon>Fabales</taxon>
        <taxon>Fabaceae</taxon>
        <taxon>Papilionoideae</taxon>
        <taxon>50 kb inversion clade</taxon>
        <taxon>NPAAA clade</taxon>
        <taxon>Hologalegina</taxon>
        <taxon>IRL clade</taxon>
        <taxon>Trifolieae</taxon>
        <taxon>Trifolium</taxon>
    </lineage>
</organism>
<dbReference type="ExpressionAtlas" id="A0A2K3MYN7">
    <property type="expression patterns" value="baseline"/>
</dbReference>
<dbReference type="GO" id="GO:0016887">
    <property type="term" value="F:ATP hydrolysis activity"/>
    <property type="evidence" value="ECO:0007669"/>
    <property type="project" value="InterPro"/>
</dbReference>